<gene>
    <name evidence="1" type="ORF">QOZ99_000344</name>
</gene>
<organism evidence="1 2">
    <name type="scientific">Ancylobacter amanitiformis</name>
    <dbReference type="NCBI Taxonomy" id="217069"/>
    <lineage>
        <taxon>Bacteria</taxon>
        <taxon>Pseudomonadati</taxon>
        <taxon>Pseudomonadota</taxon>
        <taxon>Alphaproteobacteria</taxon>
        <taxon>Hyphomicrobiales</taxon>
        <taxon>Xanthobacteraceae</taxon>
        <taxon>Ancylobacter</taxon>
    </lineage>
</organism>
<sequence length="134" mass="13767">MFVTSQGPMPATDMGFPDVCKTPMGPAVVPVPYACIGLSTTSIPNQTKLLLSAMPAHNLATITPMTNGNQPGVLLGVVSNMIMGPAQASMGSTNLIICGTPATKLTSPTKQNGSCPNEPGIRISPSQVKLASMR</sequence>
<dbReference type="EMBL" id="JAUSVR010000001">
    <property type="protein sequence ID" value="MDQ0509467.1"/>
    <property type="molecule type" value="Genomic_DNA"/>
</dbReference>
<proteinExistence type="predicted"/>
<evidence type="ECO:0000313" key="1">
    <source>
        <dbReference type="EMBL" id="MDQ0509467.1"/>
    </source>
</evidence>
<name>A0ABU0LL84_9HYPH</name>
<accession>A0ABU0LL84</accession>
<reference evidence="1 2" key="1">
    <citation type="submission" date="2023-07" db="EMBL/GenBank/DDBJ databases">
        <title>Genomic Encyclopedia of Type Strains, Phase IV (KMG-IV): sequencing the most valuable type-strain genomes for metagenomic binning, comparative biology and taxonomic classification.</title>
        <authorList>
            <person name="Goeker M."/>
        </authorList>
    </citation>
    <scope>NUCLEOTIDE SEQUENCE [LARGE SCALE GENOMIC DNA]</scope>
    <source>
        <strain evidence="1 2">DSM 15561</strain>
    </source>
</reference>
<comment type="caution">
    <text evidence="1">The sequence shown here is derived from an EMBL/GenBank/DDBJ whole genome shotgun (WGS) entry which is preliminary data.</text>
</comment>
<keyword evidence="2" id="KW-1185">Reference proteome</keyword>
<evidence type="ECO:0000313" key="2">
    <source>
        <dbReference type="Proteomes" id="UP001235094"/>
    </source>
</evidence>
<protein>
    <recommendedName>
        <fullName evidence="3">Tox-PAAR-like domain-containing protein</fullName>
    </recommendedName>
</protein>
<dbReference type="RefSeq" id="WP_306888152.1">
    <property type="nucleotide sequence ID" value="NZ_JAUSVR010000001.1"/>
</dbReference>
<dbReference type="Pfam" id="PF13665">
    <property type="entry name" value="Tox-PAAR-like"/>
    <property type="match status" value="1"/>
</dbReference>
<dbReference type="Proteomes" id="UP001235094">
    <property type="component" value="Unassembled WGS sequence"/>
</dbReference>
<evidence type="ECO:0008006" key="3">
    <source>
        <dbReference type="Google" id="ProtNLM"/>
    </source>
</evidence>